<feature type="compositionally biased region" description="Basic and acidic residues" evidence="1">
    <location>
        <begin position="847"/>
        <end position="856"/>
    </location>
</feature>
<dbReference type="OrthoDB" id="1093005at2759"/>
<feature type="compositionally biased region" description="Basic and acidic residues" evidence="1">
    <location>
        <begin position="627"/>
        <end position="637"/>
    </location>
</feature>
<feature type="compositionally biased region" description="Polar residues" evidence="1">
    <location>
        <begin position="591"/>
        <end position="607"/>
    </location>
</feature>
<feature type="region of interest" description="Disordered" evidence="1">
    <location>
        <begin position="324"/>
        <end position="385"/>
    </location>
</feature>
<feature type="compositionally biased region" description="Basic residues" evidence="1">
    <location>
        <begin position="479"/>
        <end position="489"/>
    </location>
</feature>
<evidence type="ECO:0000313" key="2">
    <source>
        <dbReference type="EMBL" id="KAF9622766.1"/>
    </source>
</evidence>
<dbReference type="Proteomes" id="UP000631114">
    <property type="component" value="Unassembled WGS sequence"/>
</dbReference>
<feature type="compositionally biased region" description="Basic and acidic residues" evidence="1">
    <location>
        <begin position="978"/>
        <end position="987"/>
    </location>
</feature>
<proteinExistence type="predicted"/>
<feature type="region of interest" description="Disordered" evidence="1">
    <location>
        <begin position="454"/>
        <end position="504"/>
    </location>
</feature>
<feature type="region of interest" description="Disordered" evidence="1">
    <location>
        <begin position="891"/>
        <end position="1018"/>
    </location>
</feature>
<dbReference type="EMBL" id="JADFTS010000002">
    <property type="protein sequence ID" value="KAF9622766.1"/>
    <property type="molecule type" value="Genomic_DNA"/>
</dbReference>
<reference evidence="2 3" key="1">
    <citation type="submission" date="2020-10" db="EMBL/GenBank/DDBJ databases">
        <title>The Coptis chinensis genome and diversification of protoberbering-type alkaloids.</title>
        <authorList>
            <person name="Wang B."/>
            <person name="Shu S."/>
            <person name="Song C."/>
            <person name="Liu Y."/>
        </authorList>
    </citation>
    <scope>NUCLEOTIDE SEQUENCE [LARGE SCALE GENOMIC DNA]</scope>
    <source>
        <strain evidence="2">HL-2020</strain>
        <tissue evidence="2">Leaf</tissue>
    </source>
</reference>
<feature type="region of interest" description="Disordered" evidence="1">
    <location>
        <begin position="591"/>
        <end position="672"/>
    </location>
</feature>
<feature type="region of interest" description="Disordered" evidence="1">
    <location>
        <begin position="814"/>
        <end position="856"/>
    </location>
</feature>
<name>A0A835MGE3_9MAGN</name>
<evidence type="ECO:0000313" key="3">
    <source>
        <dbReference type="Proteomes" id="UP000631114"/>
    </source>
</evidence>
<evidence type="ECO:0000256" key="1">
    <source>
        <dbReference type="SAM" id="MobiDB-lite"/>
    </source>
</evidence>
<organism evidence="2 3">
    <name type="scientific">Coptis chinensis</name>
    <dbReference type="NCBI Taxonomy" id="261450"/>
    <lineage>
        <taxon>Eukaryota</taxon>
        <taxon>Viridiplantae</taxon>
        <taxon>Streptophyta</taxon>
        <taxon>Embryophyta</taxon>
        <taxon>Tracheophyta</taxon>
        <taxon>Spermatophyta</taxon>
        <taxon>Magnoliopsida</taxon>
        <taxon>Ranunculales</taxon>
        <taxon>Ranunculaceae</taxon>
        <taxon>Coptidoideae</taxon>
        <taxon>Coptis</taxon>
    </lineage>
</organism>
<dbReference type="AlphaFoldDB" id="A0A835MGE3"/>
<sequence length="1018" mass="109925">MAMQMFDSQATTSARAAAAAAHTVFIDTNLDTHLVMMVTDDDTVGDFKQKLLIEHPRCFPKIGEITIHSLKVRRNGCFYHLSNQMLLKSAFTGVKKSWFLHVDAASCHAIIQSESVRDPSAQAERNNICTNHISLKVPVPGLDDSSVPQVGSSGFVDKLVPFLGPGIMGEGMPNDESLGGKFLDNEHHKSSSSHSLVSGESKKKSNSTANLEKMDSIVNSLGNNVRKESYKEESGNSHKDLSKEADATISPHNTPLNSGEFLDKEIHCSPFKEIGEGNSIPCLPLGGPHGISAANEVPSADTGGAGGSKLEAVVDGAEKRVEFGGRKTKKSRKHRIESANEAETNSKDGGGSSNLMDAAGIIEAEDPENKRRKKAKKNKDADAKSHVLANVAKDSISLISSHEKSHDGDHYAVLVDGKGDDCIGSKETDKTEVGKALLQNGGPKMVTDAENTNIKDIEGSSKSFDAARTTETQAPTEKRKQKSKSKKIKTSNAKSNISTSGVKRVKEHVESAAGAVQSVSEPDKAFLQDDPGIETKKGDNSFSQTEVLKASTLTSLDGLVFAADNQDGLGSRHEDDFLQLTQAVRVQETTDTVKNKSTLVSTSTSPTILDPGLKQQVAQTEYPSITTKEKKEEEKASSKKIRKSKTKKDSSVNQLSSVMPEAENGGGHGDDSLQLSQVVRVQETVHKVKRNSVKPSSSTPNSILDTVIKQEVAITEDPSLSTKENKEETAALKKIRKSKPKKDSSVNELSDMIPEAVNNGNKIEFIDYFVHKNDNPALLLLLLPPAPAPARELDVHLASTASDLEKSHSLVNNQGHAKSVKDVTSDAFQFQQRKRKPSSSENASFTSRDDSSKDIKPASAVQIHYSSGAKVQNSSKVKKPSETEDMIVISHNQKSSLAAPNRNVIESSTESSEDDESNSDTSTLSPSDTSSSSDHSDGENEMLLNSSGNESHERKVMGNGGSSIKSQITPLKRITAQKNRDFDEILKKSRSYRRAKLTASQSQPEDDGSQPIRLNFDS</sequence>
<keyword evidence="3" id="KW-1185">Reference proteome</keyword>
<comment type="caution">
    <text evidence="2">The sequence shown here is derived from an EMBL/GenBank/DDBJ whole genome shotgun (WGS) entry which is preliminary data.</text>
</comment>
<feature type="compositionally biased region" description="Basic and acidic residues" evidence="1">
    <location>
        <begin position="225"/>
        <end position="246"/>
    </location>
</feature>
<protein>
    <submittedName>
        <fullName evidence="2">Uncharacterized protein</fullName>
    </submittedName>
</protein>
<gene>
    <name evidence="2" type="ORF">IFM89_034001</name>
</gene>
<feature type="compositionally biased region" description="Low complexity" evidence="1">
    <location>
        <begin position="919"/>
        <end position="933"/>
    </location>
</feature>
<feature type="region of interest" description="Disordered" evidence="1">
    <location>
        <begin position="173"/>
        <end position="258"/>
    </location>
</feature>
<accession>A0A835MGE3</accession>
<feature type="compositionally biased region" description="Basic residues" evidence="1">
    <location>
        <begin position="326"/>
        <end position="335"/>
    </location>
</feature>